<dbReference type="GeneID" id="86833846"/>
<organism evidence="2 3">
    <name type="scientific">Streptomyces stelliscabiei</name>
    <dbReference type="NCBI Taxonomy" id="146820"/>
    <lineage>
        <taxon>Bacteria</taxon>
        <taxon>Bacillati</taxon>
        <taxon>Actinomycetota</taxon>
        <taxon>Actinomycetes</taxon>
        <taxon>Kitasatosporales</taxon>
        <taxon>Streptomycetaceae</taxon>
        <taxon>Streptomyces</taxon>
    </lineage>
</organism>
<feature type="region of interest" description="Disordered" evidence="1">
    <location>
        <begin position="1"/>
        <end position="30"/>
    </location>
</feature>
<protein>
    <submittedName>
        <fullName evidence="2">Uncharacterized protein</fullName>
    </submittedName>
</protein>
<evidence type="ECO:0000313" key="2">
    <source>
        <dbReference type="EMBL" id="MBE1594393.1"/>
    </source>
</evidence>
<dbReference type="RefSeq" id="WP_257035252.1">
    <property type="nucleotide sequence ID" value="NZ_JADBGF010000001.1"/>
</dbReference>
<dbReference type="AlphaFoldDB" id="A0A8I0P2W7"/>
<sequence length="42" mass="4649">MQGGGPGDAALAQECREDDQQIEVSPPEFGFINVDHRDDWFA</sequence>
<dbReference type="Proteomes" id="UP000629287">
    <property type="component" value="Unassembled WGS sequence"/>
</dbReference>
<evidence type="ECO:0000256" key="1">
    <source>
        <dbReference type="SAM" id="MobiDB-lite"/>
    </source>
</evidence>
<evidence type="ECO:0000313" key="3">
    <source>
        <dbReference type="Proteomes" id="UP000629287"/>
    </source>
</evidence>
<gene>
    <name evidence="2" type="ORF">H4687_000522</name>
</gene>
<dbReference type="EMBL" id="JADBGF010000001">
    <property type="protein sequence ID" value="MBE1594393.1"/>
    <property type="molecule type" value="Genomic_DNA"/>
</dbReference>
<reference evidence="2 3" key="1">
    <citation type="submission" date="2020-10" db="EMBL/GenBank/DDBJ databases">
        <title>Sequencing the genomes of 1000 actinobacteria strains.</title>
        <authorList>
            <person name="Klenk H.-P."/>
        </authorList>
    </citation>
    <scope>NUCLEOTIDE SEQUENCE [LARGE SCALE GENOMIC DNA]</scope>
    <source>
        <strain evidence="2 3">DSM 41803</strain>
    </source>
</reference>
<proteinExistence type="predicted"/>
<name>A0A8I0P2W7_9ACTN</name>
<accession>A0A8I0P2W7</accession>
<keyword evidence="3" id="KW-1185">Reference proteome</keyword>
<comment type="caution">
    <text evidence="2">The sequence shown here is derived from an EMBL/GenBank/DDBJ whole genome shotgun (WGS) entry which is preliminary data.</text>
</comment>